<dbReference type="SUPFAM" id="SSF56112">
    <property type="entry name" value="Protein kinase-like (PK-like)"/>
    <property type="match status" value="1"/>
</dbReference>
<dbReference type="InterPro" id="IPR000719">
    <property type="entry name" value="Prot_kinase_dom"/>
</dbReference>
<dbReference type="Gene3D" id="1.10.510.10">
    <property type="entry name" value="Transferase(Phosphotransferase) domain 1"/>
    <property type="match status" value="1"/>
</dbReference>
<dbReference type="EC" id="2.7.11.25" evidence="4"/>
<dbReference type="AlphaFoldDB" id="A0A098GEE4"/>
<feature type="coiled-coil region" evidence="1">
    <location>
        <begin position="413"/>
        <end position="440"/>
    </location>
</feature>
<dbReference type="InterPro" id="IPR011009">
    <property type="entry name" value="Kinase-like_dom_sf"/>
</dbReference>
<dbReference type="PATRIC" id="fig|451.8.peg.2089"/>
<dbReference type="Proteomes" id="UP000032414">
    <property type="component" value="Chromosome I"/>
</dbReference>
<keyword evidence="7" id="KW-1185">Reference proteome</keyword>
<name>A0A098GEE4_LEGMI</name>
<evidence type="ECO:0000256" key="1">
    <source>
        <dbReference type="SAM" id="Coils"/>
    </source>
</evidence>
<keyword evidence="4" id="KW-0808">Transferase</keyword>
<evidence type="ECO:0000256" key="2">
    <source>
        <dbReference type="SAM" id="Phobius"/>
    </source>
</evidence>
<dbReference type="RefSeq" id="WP_052679483.1">
    <property type="nucleotide sequence ID" value="NZ_CP020614.1"/>
</dbReference>
<reference evidence="6" key="1">
    <citation type="submission" date="2014-09" db="EMBL/GenBank/DDBJ databases">
        <authorList>
            <person name="Gomez-Valero L."/>
        </authorList>
    </citation>
    <scope>NUCLEOTIDE SEQUENCE [LARGE SCALE GENOMIC DNA]</scope>
    <source>
        <strain evidence="6">ATCC33218</strain>
    </source>
</reference>
<evidence type="ECO:0000313" key="7">
    <source>
        <dbReference type="Proteomes" id="UP000182998"/>
    </source>
</evidence>
<evidence type="ECO:0000313" key="4">
    <source>
        <dbReference type="EMBL" id="CEG60848.1"/>
    </source>
</evidence>
<dbReference type="KEGG" id="tmc:LMI_1545"/>
<dbReference type="InterPro" id="IPR008271">
    <property type="entry name" value="Ser/Thr_kinase_AS"/>
</dbReference>
<evidence type="ECO:0000313" key="5">
    <source>
        <dbReference type="EMBL" id="SCY15055.1"/>
    </source>
</evidence>
<dbReference type="EMBL" id="FMVN01000004">
    <property type="protein sequence ID" value="SCY15055.1"/>
    <property type="molecule type" value="Genomic_DNA"/>
</dbReference>
<keyword evidence="4" id="KW-0418">Kinase</keyword>
<keyword evidence="2" id="KW-0472">Membrane</keyword>
<dbReference type="PANTHER" id="PTHR44167:SF24">
    <property type="entry name" value="SERINE_THREONINE-PROTEIN KINASE CHK2"/>
    <property type="match status" value="1"/>
</dbReference>
<keyword evidence="1" id="KW-0175">Coiled coil</keyword>
<feature type="domain" description="Protein kinase" evidence="3">
    <location>
        <begin position="68"/>
        <end position="341"/>
    </location>
</feature>
<evidence type="ECO:0000259" key="3">
    <source>
        <dbReference type="PROSITE" id="PS50011"/>
    </source>
</evidence>
<keyword evidence="2" id="KW-1133">Transmembrane helix</keyword>
<keyword evidence="2" id="KW-0812">Transmembrane</keyword>
<dbReference type="OrthoDB" id="4103069at2"/>
<dbReference type="PANTHER" id="PTHR44167">
    <property type="entry name" value="OVARIAN-SPECIFIC SERINE/THREONINE-PROTEIN KINASE LOK-RELATED"/>
    <property type="match status" value="1"/>
</dbReference>
<reference evidence="4" key="2">
    <citation type="submission" date="2014-09" db="EMBL/GenBank/DDBJ databases">
        <authorList>
            <person name="GOMEZ-VALERO Laura"/>
        </authorList>
    </citation>
    <scope>NUCLEOTIDE SEQUENCE</scope>
    <source>
        <strain evidence="4">ATCC33218</strain>
    </source>
</reference>
<dbReference type="GO" id="GO:0004674">
    <property type="term" value="F:protein serine/threonine kinase activity"/>
    <property type="evidence" value="ECO:0007669"/>
    <property type="project" value="UniProtKB-KW"/>
</dbReference>
<feature type="transmembrane region" description="Helical" evidence="2">
    <location>
        <begin position="465"/>
        <end position="492"/>
    </location>
</feature>
<sequence>MPISINPSAISHEHSQKLARFFNTQSADIRVWKQGQIYTFEDGTEFQFTSDVVKRDRKEGKSGFRYEFLSNRLLGKGQFGEVYEIEGTLAVASDDVQFKPHGLNGKTRVVKIQKHNADNPIRSAFVEYNLSKEASHLGIKLPTIEGTTSYTVMKKLKGKELFDIIALDYDYVRPLTLKERVELTKLLLNAVKEQVTDKGIIHRDLKGENILVDLNSDPIGVNIFDFGLSVKADQPDGKCCGSPVYAPPEIFYNQEQTVKIDVFSLGRVLALIWHVDLASYNCTSIERCARNAQNVDLSSLFMGISGLDSENQKIIRSMLEGMLRADARARLSIEEAIHLFSRVNLDRPIDYRESVATNKSAIAATLGLPEDSSSSAFLAKAPSFISGHLKGIVDSIEELQNPDNQTDLDFNQVQQLDSLVNQLNIKINQLREMVSENRMENFAAEIQAAGTLIRENKATFENNKVGFVIANILFGFITLGTFHAALAIYSFATSKNDFAFFKEIKTTKASEIVENIEEDIQNLGNKLGG</sequence>
<dbReference type="Proteomes" id="UP000182998">
    <property type="component" value="Unassembled WGS sequence"/>
</dbReference>
<dbReference type="STRING" id="451.B6N58_07860"/>
<dbReference type="PROSITE" id="PS50011">
    <property type="entry name" value="PROTEIN_KINASE_DOM"/>
    <property type="match status" value="1"/>
</dbReference>
<dbReference type="PROSITE" id="PS00108">
    <property type="entry name" value="PROTEIN_KINASE_ST"/>
    <property type="match status" value="1"/>
</dbReference>
<accession>A0A098GEE4</accession>
<keyword evidence="5" id="KW-0723">Serine/threonine-protein kinase</keyword>
<reference evidence="5 7" key="3">
    <citation type="submission" date="2016-10" db="EMBL/GenBank/DDBJ databases">
        <authorList>
            <person name="Varghese N."/>
            <person name="Submissions S."/>
        </authorList>
    </citation>
    <scope>NUCLEOTIDE SEQUENCE [LARGE SCALE GENOMIC DNA]</scope>
    <source>
        <strain evidence="5 7">ATCC 33218</strain>
    </source>
</reference>
<dbReference type="Pfam" id="PF00069">
    <property type="entry name" value="Pkinase"/>
    <property type="match status" value="1"/>
</dbReference>
<evidence type="ECO:0000313" key="6">
    <source>
        <dbReference type="Proteomes" id="UP000032414"/>
    </source>
</evidence>
<dbReference type="HOGENOM" id="CLU_514742_0_0_6"/>
<proteinExistence type="predicted"/>
<organism evidence="4 6">
    <name type="scientific">Legionella micdadei</name>
    <name type="common">Tatlockia micdadei</name>
    <dbReference type="NCBI Taxonomy" id="451"/>
    <lineage>
        <taxon>Bacteria</taxon>
        <taxon>Pseudomonadati</taxon>
        <taxon>Pseudomonadota</taxon>
        <taxon>Gammaproteobacteria</taxon>
        <taxon>Legionellales</taxon>
        <taxon>Legionellaceae</taxon>
        <taxon>Legionella</taxon>
    </lineage>
</organism>
<dbReference type="GO" id="GO:0005524">
    <property type="term" value="F:ATP binding"/>
    <property type="evidence" value="ECO:0007669"/>
    <property type="project" value="InterPro"/>
</dbReference>
<dbReference type="SMART" id="SM00220">
    <property type="entry name" value="S_TKc"/>
    <property type="match status" value="1"/>
</dbReference>
<protein>
    <submittedName>
        <fullName evidence="4">Putative Mitogen-activated protein kinase [STPK domain]</fullName>
        <ecNumber evidence="4">2.7.11.25</ecNumber>
    </submittedName>
    <submittedName>
        <fullName evidence="5">Serine/threonine protein kinase</fullName>
    </submittedName>
</protein>
<dbReference type="EMBL" id="LN614830">
    <property type="protein sequence ID" value="CEG60848.1"/>
    <property type="molecule type" value="Genomic_DNA"/>
</dbReference>
<gene>
    <name evidence="4" type="ORF">LMI_1545</name>
    <name evidence="5" type="ORF">SAMN02982997_00965</name>
</gene>